<feature type="compositionally biased region" description="Polar residues" evidence="10">
    <location>
        <begin position="178"/>
        <end position="200"/>
    </location>
</feature>
<dbReference type="InterPro" id="IPR018867">
    <property type="entry name" value="Cell_div_borealin"/>
</dbReference>
<dbReference type="GO" id="GO:0000070">
    <property type="term" value="P:mitotic sister chromatid segregation"/>
    <property type="evidence" value="ECO:0007669"/>
    <property type="project" value="TreeGrafter"/>
</dbReference>
<dbReference type="AlphaFoldDB" id="A0A1B9I7K3"/>
<keyword evidence="4" id="KW-0158">Chromosome</keyword>
<feature type="compositionally biased region" description="Polar residues" evidence="10">
    <location>
        <begin position="152"/>
        <end position="170"/>
    </location>
</feature>
<evidence type="ECO:0000313" key="12">
    <source>
        <dbReference type="EMBL" id="OCF51446.1"/>
    </source>
</evidence>
<reference evidence="13" key="4">
    <citation type="submission" date="2024-02" db="EMBL/GenBank/DDBJ databases">
        <title>Comparative genomics of Cryptococcus and Kwoniella reveals pathogenesis evolution and contrasting modes of karyotype evolution via chromosome fusion or intercentromeric recombination.</title>
        <authorList>
            <person name="Coelho M.A."/>
            <person name="David-Palma M."/>
            <person name="Shea T."/>
            <person name="Bowers K."/>
            <person name="McGinley-Smith S."/>
            <person name="Mohammad A.W."/>
            <person name="Gnirke A."/>
            <person name="Yurkov A.M."/>
            <person name="Nowrousian M."/>
            <person name="Sun S."/>
            <person name="Cuomo C.A."/>
            <person name="Heitman J."/>
        </authorList>
    </citation>
    <scope>NUCLEOTIDE SEQUENCE</scope>
    <source>
        <strain evidence="13">CBS 10737</strain>
    </source>
</reference>
<dbReference type="EMBL" id="CP144524">
    <property type="protein sequence ID" value="WWC70674.1"/>
    <property type="molecule type" value="Genomic_DNA"/>
</dbReference>
<dbReference type="OrthoDB" id="2392550at2759"/>
<evidence type="ECO:0000256" key="5">
    <source>
        <dbReference type="ARBA" id="ARBA00022618"/>
    </source>
</evidence>
<dbReference type="PANTHER" id="PTHR16040:SF7">
    <property type="entry name" value="AUSTRALIN, ISOFORM A-RELATED"/>
    <property type="match status" value="1"/>
</dbReference>
<dbReference type="GO" id="GO:0005634">
    <property type="term" value="C:nucleus"/>
    <property type="evidence" value="ECO:0007669"/>
    <property type="project" value="UniProtKB-SubCell"/>
</dbReference>
<feature type="compositionally biased region" description="Low complexity" evidence="10">
    <location>
        <begin position="211"/>
        <end position="242"/>
    </location>
</feature>
<dbReference type="GO" id="GO:0051301">
    <property type="term" value="P:cell division"/>
    <property type="evidence" value="ECO:0007669"/>
    <property type="project" value="UniProtKB-KW"/>
</dbReference>
<feature type="domain" description="Borealin N-terminal" evidence="11">
    <location>
        <begin position="31"/>
        <end position="86"/>
    </location>
</feature>
<comment type="subcellular location">
    <subcellularLocation>
        <location evidence="2">Chromosome</location>
        <location evidence="2">Centromere</location>
    </subcellularLocation>
    <subcellularLocation>
        <location evidence="1">Nucleus</location>
    </subcellularLocation>
</comment>
<evidence type="ECO:0000256" key="4">
    <source>
        <dbReference type="ARBA" id="ARBA00022454"/>
    </source>
</evidence>
<keyword evidence="8" id="KW-0131">Cell cycle</keyword>
<accession>A0A1B9I7K3</accession>
<keyword evidence="14" id="KW-1185">Reference proteome</keyword>
<feature type="compositionally biased region" description="Basic and acidic residues" evidence="10">
    <location>
        <begin position="277"/>
        <end position="291"/>
    </location>
</feature>
<protein>
    <recommendedName>
        <fullName evidence="11">Borealin N-terminal domain-containing protein</fullName>
    </recommendedName>
</protein>
<dbReference type="Pfam" id="PF10444">
    <property type="entry name" value="Nbl1_Borealin_N"/>
    <property type="match status" value="1"/>
</dbReference>
<dbReference type="GO" id="GO:0051233">
    <property type="term" value="C:spindle midzone"/>
    <property type="evidence" value="ECO:0007669"/>
    <property type="project" value="TreeGrafter"/>
</dbReference>
<gene>
    <name evidence="12" type="ORF">I206_02160</name>
    <name evidence="13" type="ORF">I206_104625</name>
</gene>
<feature type="compositionally biased region" description="Basic and acidic residues" evidence="10">
    <location>
        <begin position="104"/>
        <end position="124"/>
    </location>
</feature>
<evidence type="ECO:0000313" key="13">
    <source>
        <dbReference type="EMBL" id="WWC70674.1"/>
    </source>
</evidence>
<keyword evidence="5" id="KW-0132">Cell division</keyword>
<evidence type="ECO:0000256" key="3">
    <source>
        <dbReference type="ARBA" id="ARBA00009914"/>
    </source>
</evidence>
<evidence type="ECO:0000256" key="7">
    <source>
        <dbReference type="ARBA" id="ARBA00023242"/>
    </source>
</evidence>
<dbReference type="Proteomes" id="UP000094020">
    <property type="component" value="Chromosome 6"/>
</dbReference>
<feature type="region of interest" description="Disordered" evidence="10">
    <location>
        <begin position="104"/>
        <end position="332"/>
    </location>
</feature>
<name>A0A1B9I7K3_9TREE</name>
<evidence type="ECO:0000256" key="8">
    <source>
        <dbReference type="ARBA" id="ARBA00023306"/>
    </source>
</evidence>
<dbReference type="RefSeq" id="XP_019012665.1">
    <property type="nucleotide sequence ID" value="XM_019153925.1"/>
</dbReference>
<dbReference type="KEGG" id="kpin:30170529"/>
<evidence type="ECO:0000259" key="11">
    <source>
        <dbReference type="Pfam" id="PF10444"/>
    </source>
</evidence>
<reference evidence="13" key="2">
    <citation type="submission" date="2013-07" db="EMBL/GenBank/DDBJ databases">
        <authorList>
            <consortium name="The Broad Institute Genome Sequencing Platform"/>
            <person name="Cuomo C."/>
            <person name="Litvintseva A."/>
            <person name="Chen Y."/>
            <person name="Heitman J."/>
            <person name="Sun S."/>
            <person name="Springer D."/>
            <person name="Dromer F."/>
            <person name="Young S.K."/>
            <person name="Zeng Q."/>
            <person name="Gargeya S."/>
            <person name="Fitzgerald M."/>
            <person name="Abouelleil A."/>
            <person name="Alvarado L."/>
            <person name="Berlin A.M."/>
            <person name="Chapman S.B."/>
            <person name="Dewar J."/>
            <person name="Goldberg J."/>
            <person name="Griggs A."/>
            <person name="Gujja S."/>
            <person name="Hansen M."/>
            <person name="Howarth C."/>
            <person name="Imamovic A."/>
            <person name="Larimer J."/>
            <person name="McCowan C."/>
            <person name="Murphy C."/>
            <person name="Pearson M."/>
            <person name="Priest M."/>
            <person name="Roberts A."/>
            <person name="Saif S."/>
            <person name="Shea T."/>
            <person name="Sykes S."/>
            <person name="Wortman J."/>
            <person name="Nusbaum C."/>
            <person name="Birren B."/>
        </authorList>
    </citation>
    <scope>NUCLEOTIDE SEQUENCE</scope>
    <source>
        <strain evidence="13">CBS 10737</strain>
    </source>
</reference>
<dbReference type="InterPro" id="IPR018851">
    <property type="entry name" value="Borealin_N"/>
</dbReference>
<dbReference type="GO" id="GO:0032133">
    <property type="term" value="C:chromosome passenger complex"/>
    <property type="evidence" value="ECO:0007669"/>
    <property type="project" value="TreeGrafter"/>
</dbReference>
<feature type="compositionally biased region" description="Acidic residues" evidence="10">
    <location>
        <begin position="248"/>
        <end position="270"/>
    </location>
</feature>
<evidence type="ECO:0000313" key="14">
    <source>
        <dbReference type="Proteomes" id="UP000094020"/>
    </source>
</evidence>
<sequence>MASTKTRRQVPNVIMSTPPAQRSKSAYNEVEKQGLLANFDIEVADKTLYFRSILSRTLASFRMREESEILSIPRELRGMTLGELESKWGGGWTGTLQRIRRESFEKKEKVREEKEEKERDEVVKGKRKRNGTVSTNNSPERGGKNPRRDASTPASQGKAVSTSNTRSKASVASKKGKNVTTPAIASSSKGPSFLPQNHIFNPTLPPTPFFSSNSHSPLSQPSKSKSYPSSSSSNIHPLSKSNPVSDNEKEEEKDDDDENENSEEDEDENDLPNPELLEAKLLKNSKNHSDLNSKSNRNKKKRGPSLIFRQSLISNSILPSQEKEEEEEEENNVNINLSDGRIITFNPFNLTPGRVDKELNQNQSKLSQNEKKKVQEQVHDLVVKSLRERMERWKV</sequence>
<dbReference type="EMBL" id="KV700115">
    <property type="protein sequence ID" value="OCF51446.1"/>
    <property type="molecule type" value="Genomic_DNA"/>
</dbReference>
<comment type="similarity">
    <text evidence="3">Belongs to the borealin family.</text>
</comment>
<reference evidence="12" key="1">
    <citation type="submission" date="2013-07" db="EMBL/GenBank/DDBJ databases">
        <title>The Genome Sequence of Cryptococcus pinus CBS10737.</title>
        <authorList>
            <consortium name="The Broad Institute Genome Sequencing Platform"/>
            <person name="Cuomo C."/>
            <person name="Litvintseva A."/>
            <person name="Chen Y."/>
            <person name="Heitman J."/>
            <person name="Sun S."/>
            <person name="Springer D."/>
            <person name="Dromer F."/>
            <person name="Young S.K."/>
            <person name="Zeng Q."/>
            <person name="Gargeya S."/>
            <person name="Fitzgerald M."/>
            <person name="Abouelleil A."/>
            <person name="Alvarado L."/>
            <person name="Berlin A.M."/>
            <person name="Chapman S.B."/>
            <person name="Dewar J."/>
            <person name="Goldberg J."/>
            <person name="Griggs A."/>
            <person name="Gujja S."/>
            <person name="Hansen M."/>
            <person name="Howarth C."/>
            <person name="Imamovic A."/>
            <person name="Larimer J."/>
            <person name="McCowan C."/>
            <person name="Murphy C."/>
            <person name="Pearson M."/>
            <person name="Priest M."/>
            <person name="Roberts A."/>
            <person name="Saif S."/>
            <person name="Shea T."/>
            <person name="Sykes S."/>
            <person name="Wortman J."/>
            <person name="Nusbaum C."/>
            <person name="Birren B."/>
        </authorList>
    </citation>
    <scope>NUCLEOTIDE SEQUENCE [LARGE SCALE GENOMIC DNA]</scope>
    <source>
        <strain evidence="12">CBS 10737</strain>
    </source>
</reference>
<evidence type="ECO:0000256" key="2">
    <source>
        <dbReference type="ARBA" id="ARBA00004584"/>
    </source>
</evidence>
<keyword evidence="9" id="KW-0137">Centromere</keyword>
<evidence type="ECO:0000256" key="10">
    <source>
        <dbReference type="SAM" id="MobiDB-lite"/>
    </source>
</evidence>
<dbReference type="GO" id="GO:0000775">
    <property type="term" value="C:chromosome, centromeric region"/>
    <property type="evidence" value="ECO:0007669"/>
    <property type="project" value="UniProtKB-SubCell"/>
</dbReference>
<proteinExistence type="inferred from homology"/>
<dbReference type="PANTHER" id="PTHR16040">
    <property type="entry name" value="AUSTRALIN, ISOFORM A-RELATED"/>
    <property type="match status" value="1"/>
</dbReference>
<keyword evidence="6" id="KW-0498">Mitosis</keyword>
<feature type="compositionally biased region" description="Basic and acidic residues" evidence="10">
    <location>
        <begin position="141"/>
        <end position="150"/>
    </location>
</feature>
<organism evidence="12">
    <name type="scientific">Kwoniella pini CBS 10737</name>
    <dbReference type="NCBI Taxonomy" id="1296096"/>
    <lineage>
        <taxon>Eukaryota</taxon>
        <taxon>Fungi</taxon>
        <taxon>Dikarya</taxon>
        <taxon>Basidiomycota</taxon>
        <taxon>Agaricomycotina</taxon>
        <taxon>Tremellomycetes</taxon>
        <taxon>Tremellales</taxon>
        <taxon>Cryptococcaceae</taxon>
        <taxon>Kwoniella</taxon>
    </lineage>
</organism>
<evidence type="ECO:0000256" key="6">
    <source>
        <dbReference type="ARBA" id="ARBA00022776"/>
    </source>
</evidence>
<dbReference type="GeneID" id="30170529"/>
<evidence type="ECO:0000256" key="9">
    <source>
        <dbReference type="ARBA" id="ARBA00023328"/>
    </source>
</evidence>
<keyword evidence="7" id="KW-0539">Nucleus</keyword>
<reference evidence="12" key="3">
    <citation type="submission" date="2016-07" db="EMBL/GenBank/DDBJ databases">
        <title>Evolution of pathogenesis and genome organization in the Tremellales.</title>
        <authorList>
            <person name="Cuomo C."/>
            <person name="Litvintseva A."/>
            <person name="Heitman J."/>
            <person name="Chen Y."/>
            <person name="Sun S."/>
            <person name="Springer D."/>
            <person name="Dromer F."/>
            <person name="Young S."/>
            <person name="Zeng Q."/>
            <person name="Chapman S."/>
            <person name="Gujja S."/>
            <person name="Saif S."/>
            <person name="Birren B."/>
        </authorList>
    </citation>
    <scope>NUCLEOTIDE SEQUENCE</scope>
    <source>
        <strain evidence="12">CBS 10737</strain>
    </source>
</reference>
<evidence type="ECO:0000256" key="1">
    <source>
        <dbReference type="ARBA" id="ARBA00004123"/>
    </source>
</evidence>